<dbReference type="RefSeq" id="WP_092284953.1">
    <property type="nucleotide sequence ID" value="NZ_FOPJ01000004.1"/>
</dbReference>
<dbReference type="Pfam" id="PF12724">
    <property type="entry name" value="Flavodoxin_5"/>
    <property type="match status" value="1"/>
</dbReference>
<evidence type="ECO:0000313" key="3">
    <source>
        <dbReference type="Proteomes" id="UP000199065"/>
    </source>
</evidence>
<proteinExistence type="predicted"/>
<organism evidence="2 3">
    <name type="scientific">Corynebacterium spheniscorum</name>
    <dbReference type="NCBI Taxonomy" id="185761"/>
    <lineage>
        <taxon>Bacteria</taxon>
        <taxon>Bacillati</taxon>
        <taxon>Actinomycetota</taxon>
        <taxon>Actinomycetes</taxon>
        <taxon>Mycobacteriales</taxon>
        <taxon>Corynebacteriaceae</taxon>
        <taxon>Corynebacterium</taxon>
    </lineage>
</organism>
<gene>
    <name evidence="2" type="ORF">SAMN05660282_00954</name>
</gene>
<sequence length="174" mass="18991">MNTPAIFATSNYGSTDRYAAELARRLDTTVQPIENIQVSGPTIVMSYVHGPKLPVAEALNSIDAQTLQRFPVAGCVVGMSLKEAAESRDQLGNALGNKAPFVQRFYLPGELKYSTLSRQHKAIMWGIIKALKAKPHPDANEQAMIAGYNRDISQVDFAELDPIIAWLHNQPGAA</sequence>
<evidence type="ECO:0000313" key="2">
    <source>
        <dbReference type="EMBL" id="SFG45416.1"/>
    </source>
</evidence>
<evidence type="ECO:0000259" key="1">
    <source>
        <dbReference type="Pfam" id="PF12724"/>
    </source>
</evidence>
<reference evidence="2 3" key="1">
    <citation type="submission" date="2016-10" db="EMBL/GenBank/DDBJ databases">
        <authorList>
            <person name="de Groot N.N."/>
        </authorList>
    </citation>
    <scope>NUCLEOTIDE SEQUENCE [LARGE SCALE GENOMIC DNA]</scope>
    <source>
        <strain>J11</strain>
        <strain evidence="3">PG 39</strain>
    </source>
</reference>
<dbReference type="EMBL" id="FOPJ01000004">
    <property type="protein sequence ID" value="SFG45416.1"/>
    <property type="molecule type" value="Genomic_DNA"/>
</dbReference>
<dbReference type="InterPro" id="IPR026816">
    <property type="entry name" value="Flavodoxin_dom"/>
</dbReference>
<dbReference type="AlphaFoldDB" id="A0A1I2S5T1"/>
<name>A0A1I2S5T1_9CORY</name>
<keyword evidence="3" id="KW-1185">Reference proteome</keyword>
<protein>
    <submittedName>
        <fullName evidence="2">Flavodoxin domain-containing protein</fullName>
    </submittedName>
</protein>
<accession>A0A1I2S5T1</accession>
<dbReference type="STRING" id="185761.SAMN05660282_00954"/>
<dbReference type="OrthoDB" id="4878515at2"/>
<dbReference type="Proteomes" id="UP000199065">
    <property type="component" value="Unassembled WGS sequence"/>
</dbReference>
<feature type="domain" description="Flavodoxin" evidence="1">
    <location>
        <begin position="6"/>
        <end position="135"/>
    </location>
</feature>